<keyword evidence="3" id="KW-1185">Reference proteome</keyword>
<evidence type="ECO:0000313" key="3">
    <source>
        <dbReference type="Proteomes" id="UP000005239"/>
    </source>
</evidence>
<feature type="region of interest" description="Disordered" evidence="1">
    <location>
        <begin position="217"/>
        <end position="272"/>
    </location>
</feature>
<accession>A0A8R1YT43</accession>
<reference evidence="2" key="2">
    <citation type="submission" date="2022-06" db="UniProtKB">
        <authorList>
            <consortium name="EnsemblMetazoa"/>
        </authorList>
    </citation>
    <scope>IDENTIFICATION</scope>
    <source>
        <strain evidence="2">PS312</strain>
    </source>
</reference>
<accession>A0A2A6CAR2</accession>
<feature type="compositionally biased region" description="Basic and acidic residues" evidence="1">
    <location>
        <begin position="217"/>
        <end position="238"/>
    </location>
</feature>
<reference evidence="3" key="1">
    <citation type="journal article" date="2008" name="Nat. Genet.">
        <title>The Pristionchus pacificus genome provides a unique perspective on nematode lifestyle and parasitism.</title>
        <authorList>
            <person name="Dieterich C."/>
            <person name="Clifton S.W."/>
            <person name="Schuster L.N."/>
            <person name="Chinwalla A."/>
            <person name="Delehaunty K."/>
            <person name="Dinkelacker I."/>
            <person name="Fulton L."/>
            <person name="Fulton R."/>
            <person name="Godfrey J."/>
            <person name="Minx P."/>
            <person name="Mitreva M."/>
            <person name="Roeseler W."/>
            <person name="Tian H."/>
            <person name="Witte H."/>
            <person name="Yang S.P."/>
            <person name="Wilson R.K."/>
            <person name="Sommer R.J."/>
        </authorList>
    </citation>
    <scope>NUCLEOTIDE SEQUENCE [LARGE SCALE GENOMIC DNA]</scope>
    <source>
        <strain evidence="3">PS312</strain>
    </source>
</reference>
<evidence type="ECO:0000256" key="1">
    <source>
        <dbReference type="SAM" id="MobiDB-lite"/>
    </source>
</evidence>
<gene>
    <name evidence="2" type="primary">WBGene00276962</name>
</gene>
<feature type="compositionally biased region" description="Basic and acidic residues" evidence="1">
    <location>
        <begin position="254"/>
        <end position="264"/>
    </location>
</feature>
<dbReference type="EnsemblMetazoa" id="PPA38593.1">
    <property type="protein sequence ID" value="PPA38593.1"/>
    <property type="gene ID" value="WBGene00276962"/>
</dbReference>
<proteinExistence type="predicted"/>
<name>A0A2A6CAR2_PRIPA</name>
<evidence type="ECO:0000313" key="2">
    <source>
        <dbReference type="EnsemblMetazoa" id="PPA38593.1"/>
    </source>
</evidence>
<dbReference type="AlphaFoldDB" id="A0A2A6CAR2"/>
<organism evidence="2 3">
    <name type="scientific">Pristionchus pacificus</name>
    <name type="common">Parasitic nematode worm</name>
    <dbReference type="NCBI Taxonomy" id="54126"/>
    <lineage>
        <taxon>Eukaryota</taxon>
        <taxon>Metazoa</taxon>
        <taxon>Ecdysozoa</taxon>
        <taxon>Nematoda</taxon>
        <taxon>Chromadorea</taxon>
        <taxon>Rhabditida</taxon>
        <taxon>Rhabditina</taxon>
        <taxon>Diplogasteromorpha</taxon>
        <taxon>Diplogasteroidea</taxon>
        <taxon>Neodiplogasteridae</taxon>
        <taxon>Pristionchus</taxon>
    </lineage>
</organism>
<sequence length="272" mass="31041">MERQWGGREGSTEDRICAKVETSINSRLVIRSCKYFWLRANSEHTIDIESLWDPFRVEGMEEGVGLFLQKGEASHRDPRKCFKQTDLQLNFVFRFVADRADHDTVMNLPQHSSPHPGPLSTAGRFECLQKRFCPRDVDTKYTATGLISHTWNHYGSSSILQGLFSTAQSLVKHVCGEDYLYLYKVDIHSLLPVFTLVGDYDNSLIYPGSLLKECGGDEVDHTANENDSHGEGEIDETKFNSMESDEETRRRRNEKNNVTERGFDEVPLDPSV</sequence>
<dbReference type="Proteomes" id="UP000005239">
    <property type="component" value="Unassembled WGS sequence"/>
</dbReference>
<protein>
    <submittedName>
        <fullName evidence="2">Uncharacterized protein</fullName>
    </submittedName>
</protein>